<keyword evidence="2" id="KW-1185">Reference proteome</keyword>
<name>A0A9P5LMJ6_9HYPO</name>
<gene>
    <name evidence="1" type="ORF">G7Z17_g341</name>
</gene>
<sequence>MVSAAAKAGMQPPKVKRAQVAQNGLCEDIFYYEDRNGSHRVEFEKLWESIGKWSCKSNHYQAEKAVMGLDIMGRPFPIINEATTTTVTNLETYEKLQTFETMTRPP</sequence>
<reference evidence="1" key="1">
    <citation type="submission" date="2020-03" db="EMBL/GenBank/DDBJ databases">
        <title>Draft Genome Sequence of Cylindrodendrum hubeiense.</title>
        <authorList>
            <person name="Buettner E."/>
            <person name="Kellner H."/>
        </authorList>
    </citation>
    <scope>NUCLEOTIDE SEQUENCE</scope>
    <source>
        <strain evidence="1">IHI 201604</strain>
    </source>
</reference>
<organism evidence="1 2">
    <name type="scientific">Cylindrodendrum hubeiense</name>
    <dbReference type="NCBI Taxonomy" id="595255"/>
    <lineage>
        <taxon>Eukaryota</taxon>
        <taxon>Fungi</taxon>
        <taxon>Dikarya</taxon>
        <taxon>Ascomycota</taxon>
        <taxon>Pezizomycotina</taxon>
        <taxon>Sordariomycetes</taxon>
        <taxon>Hypocreomycetidae</taxon>
        <taxon>Hypocreales</taxon>
        <taxon>Nectriaceae</taxon>
        <taxon>Cylindrodendrum</taxon>
    </lineage>
</organism>
<dbReference type="AlphaFoldDB" id="A0A9P5LMJ6"/>
<evidence type="ECO:0000313" key="2">
    <source>
        <dbReference type="Proteomes" id="UP000722485"/>
    </source>
</evidence>
<comment type="caution">
    <text evidence="1">The sequence shown here is derived from an EMBL/GenBank/DDBJ whole genome shotgun (WGS) entry which is preliminary data.</text>
</comment>
<dbReference type="EMBL" id="JAANBB010000002">
    <property type="protein sequence ID" value="KAF7557958.1"/>
    <property type="molecule type" value="Genomic_DNA"/>
</dbReference>
<protein>
    <submittedName>
        <fullName evidence="1">Uncharacterized protein</fullName>
    </submittedName>
</protein>
<dbReference type="Proteomes" id="UP000722485">
    <property type="component" value="Unassembled WGS sequence"/>
</dbReference>
<accession>A0A9P5LMJ6</accession>
<evidence type="ECO:0000313" key="1">
    <source>
        <dbReference type="EMBL" id="KAF7557958.1"/>
    </source>
</evidence>
<proteinExistence type="predicted"/>